<proteinExistence type="inferred from homology"/>
<keyword evidence="4 9" id="KW-0223">Dioxygenase</keyword>
<evidence type="ECO:0000256" key="5">
    <source>
        <dbReference type="ARBA" id="ARBA00023002"/>
    </source>
</evidence>
<keyword evidence="7 9" id="KW-0823">Tryptophan catabolism</keyword>
<evidence type="ECO:0000256" key="2">
    <source>
        <dbReference type="ARBA" id="ARBA00022617"/>
    </source>
</evidence>
<name>A0A7W9B5A2_9SPHN</name>
<comment type="subunit">
    <text evidence="1 9">Homotetramer.</text>
</comment>
<dbReference type="EC" id="1.13.11.11" evidence="9"/>
<dbReference type="GO" id="GO:0019442">
    <property type="term" value="P:L-tryptophan catabolic process to acetyl-CoA"/>
    <property type="evidence" value="ECO:0007669"/>
    <property type="project" value="TreeGrafter"/>
</dbReference>
<dbReference type="Gene3D" id="1.20.58.480">
    <property type="match status" value="1"/>
</dbReference>
<dbReference type="InterPro" id="IPR037217">
    <property type="entry name" value="Trp/Indoleamine_2_3_dOase-like"/>
</dbReference>
<dbReference type="InterPro" id="IPR004981">
    <property type="entry name" value="Trp_2_3_dOase"/>
</dbReference>
<feature type="binding site" description="axial binding residue" evidence="9">
    <location>
        <position position="244"/>
    </location>
    <ligand>
        <name>heme</name>
        <dbReference type="ChEBI" id="CHEBI:30413"/>
    </ligand>
    <ligandPart>
        <name>Fe</name>
        <dbReference type="ChEBI" id="CHEBI:18248"/>
    </ligandPart>
</feature>
<comment type="caution">
    <text evidence="9">Lacks conserved residue(s) required for the propagation of feature annotation.</text>
</comment>
<dbReference type="GO" id="GO:0020037">
    <property type="term" value="F:heme binding"/>
    <property type="evidence" value="ECO:0007669"/>
    <property type="project" value="UniProtKB-UniRule"/>
</dbReference>
<dbReference type="GO" id="GO:0004833">
    <property type="term" value="F:L-tryptophan 2,3-dioxygenase activity"/>
    <property type="evidence" value="ECO:0007669"/>
    <property type="project" value="UniProtKB-UniRule"/>
</dbReference>
<keyword evidence="5 9" id="KW-0560">Oxidoreductase</keyword>
<dbReference type="PANTHER" id="PTHR10138">
    <property type="entry name" value="TRYPTOPHAN 2,3-DIOXYGENASE"/>
    <property type="match status" value="1"/>
</dbReference>
<evidence type="ECO:0000256" key="6">
    <source>
        <dbReference type="ARBA" id="ARBA00023004"/>
    </source>
</evidence>
<comment type="catalytic activity">
    <reaction evidence="8 9">
        <text>L-tryptophan + O2 = N-formyl-L-kynurenine</text>
        <dbReference type="Rhea" id="RHEA:24536"/>
        <dbReference type="ChEBI" id="CHEBI:15379"/>
        <dbReference type="ChEBI" id="CHEBI:57912"/>
        <dbReference type="ChEBI" id="CHEBI:58629"/>
        <dbReference type="EC" id="1.13.11.11"/>
    </reaction>
</comment>
<evidence type="ECO:0000256" key="1">
    <source>
        <dbReference type="ARBA" id="ARBA00011881"/>
    </source>
</evidence>
<dbReference type="RefSeq" id="WP_184096780.1">
    <property type="nucleotide sequence ID" value="NZ_JACIJH010000003.1"/>
</dbReference>
<dbReference type="EMBL" id="JACIJH010000003">
    <property type="protein sequence ID" value="MBB5706129.1"/>
    <property type="molecule type" value="Genomic_DNA"/>
</dbReference>
<dbReference type="UniPathway" id="UPA00333">
    <property type="reaction ID" value="UER00453"/>
</dbReference>
<evidence type="ECO:0000256" key="7">
    <source>
        <dbReference type="ARBA" id="ARBA00023079"/>
    </source>
</evidence>
<feature type="binding site" evidence="9">
    <location>
        <position position="258"/>
    </location>
    <ligand>
        <name>substrate</name>
    </ligand>
</feature>
<dbReference type="Pfam" id="PF03301">
    <property type="entry name" value="Trp_dioxygenase"/>
    <property type="match status" value="1"/>
</dbReference>
<feature type="binding site" evidence="9">
    <location>
        <position position="121"/>
    </location>
    <ligand>
        <name>substrate</name>
    </ligand>
</feature>
<evidence type="ECO:0000256" key="3">
    <source>
        <dbReference type="ARBA" id="ARBA00022723"/>
    </source>
</evidence>
<organism evidence="10 11">
    <name type="scientific">Sphingopyxis panaciterrulae</name>
    <dbReference type="NCBI Taxonomy" id="462372"/>
    <lineage>
        <taxon>Bacteria</taxon>
        <taxon>Pseudomonadati</taxon>
        <taxon>Pseudomonadota</taxon>
        <taxon>Alphaproteobacteria</taxon>
        <taxon>Sphingomonadales</taxon>
        <taxon>Sphingomonadaceae</taxon>
        <taxon>Sphingopyxis</taxon>
    </lineage>
</organism>
<dbReference type="Proteomes" id="UP000537161">
    <property type="component" value="Unassembled WGS sequence"/>
</dbReference>
<comment type="pathway">
    <text evidence="9">Amino-acid degradation; L-tryptophan degradation via kynurenine pathway; L-kynurenine from L-tryptophan: step 1/2.</text>
</comment>
<evidence type="ECO:0000313" key="11">
    <source>
        <dbReference type="Proteomes" id="UP000537161"/>
    </source>
</evidence>
<dbReference type="GO" id="GO:0019441">
    <property type="term" value="P:L-tryptophan catabolic process to kynurenine"/>
    <property type="evidence" value="ECO:0007669"/>
    <property type="project" value="UniProtKB-UniRule"/>
</dbReference>
<comment type="caution">
    <text evidence="10">The sequence shown here is derived from an EMBL/GenBank/DDBJ whole genome shotgun (WGS) entry which is preliminary data.</text>
</comment>
<sequence length="306" mass="35181">MIRQTKDGGTDIFETEIDGETIQWDNGLTYARHIQTQQLLSAQVPVSDKPDEMLFIIMHQTMELWIKLVLHEVRLVVEAIRADRLELAGKGLDRIATIQRHMIHSWEVLATLTPHDFLTFRGFLRRASGFQSQQYRELEYLLGNKRADMMVVHKDDAAAMARLRAAFEAPSLYDELLKLLARRGFDIPADRLERDWTQPYEPSEAVEKAWLAIYTDVERHWDLYTLAEKITALEYYFQEWRFKHMKTVARVIGHKPGTGGSSGVNYLVKALNLSFFPELWSMRTEMVAPRQGGDYGGGDYAQGTGA</sequence>
<evidence type="ECO:0000256" key="9">
    <source>
        <dbReference type="HAMAP-Rule" id="MF_01972"/>
    </source>
</evidence>
<evidence type="ECO:0000256" key="4">
    <source>
        <dbReference type="ARBA" id="ARBA00022964"/>
    </source>
</evidence>
<keyword evidence="11" id="KW-1185">Reference proteome</keyword>
<comment type="cofactor">
    <cofactor evidence="9">
        <name>heme</name>
        <dbReference type="ChEBI" id="CHEBI:30413"/>
    </cofactor>
    <text evidence="9">Binds 1 heme group per subunit.</text>
</comment>
<keyword evidence="2 9" id="KW-0349">Heme</keyword>
<dbReference type="SUPFAM" id="SSF140959">
    <property type="entry name" value="Indolic compounds 2,3-dioxygenase-like"/>
    <property type="match status" value="1"/>
</dbReference>
<evidence type="ECO:0000256" key="8">
    <source>
        <dbReference type="ARBA" id="ARBA00050412"/>
    </source>
</evidence>
<dbReference type="HAMAP" id="MF_01972">
    <property type="entry name" value="T23O"/>
    <property type="match status" value="1"/>
</dbReference>
<dbReference type="GO" id="GO:0046872">
    <property type="term" value="F:metal ion binding"/>
    <property type="evidence" value="ECO:0007669"/>
    <property type="project" value="UniProtKB-KW"/>
</dbReference>
<keyword evidence="6 9" id="KW-0408">Iron</keyword>
<comment type="similarity">
    <text evidence="9">Belongs to the tryptophan 2,3-dioxygenase family.</text>
</comment>
<dbReference type="FunFam" id="1.20.58.480:FF:000001">
    <property type="entry name" value="Tryptophan 2,3-dioxygenase"/>
    <property type="match status" value="1"/>
</dbReference>
<accession>A0A7W9B5A2</accession>
<dbReference type="AlphaFoldDB" id="A0A7W9B5A2"/>
<keyword evidence="3 9" id="KW-0479">Metal-binding</keyword>
<reference evidence="10 11" key="1">
    <citation type="submission" date="2020-08" db="EMBL/GenBank/DDBJ databases">
        <title>Genomic Encyclopedia of Type Strains, Phase IV (KMG-IV): sequencing the most valuable type-strain genomes for metagenomic binning, comparative biology and taxonomic classification.</title>
        <authorList>
            <person name="Goeker M."/>
        </authorList>
    </citation>
    <scope>NUCLEOTIDE SEQUENCE [LARGE SCALE GENOMIC DNA]</scope>
    <source>
        <strain evidence="10 11">DSM 27163</strain>
    </source>
</reference>
<dbReference type="PANTHER" id="PTHR10138:SF0">
    <property type="entry name" value="TRYPTOPHAN 2,3-DIOXYGENASE"/>
    <property type="match status" value="1"/>
</dbReference>
<protein>
    <recommendedName>
        <fullName evidence="9">Tryptophan 2,3-dioxygenase</fullName>
        <shortName evidence="9">TDO</shortName>
        <ecNumber evidence="9">1.13.11.11</ecNumber>
    </recommendedName>
    <alternativeName>
        <fullName evidence="9">Tryptamin 2,3-dioxygenase</fullName>
    </alternativeName>
    <alternativeName>
        <fullName evidence="9">Tryptophan oxygenase</fullName>
        <shortName evidence="9">TO</shortName>
        <shortName evidence="9">TRPO</shortName>
    </alternativeName>
    <alternativeName>
        <fullName evidence="9">Tryptophan pyrrolase</fullName>
    </alternativeName>
    <alternativeName>
        <fullName evidence="9">Tryptophanase</fullName>
    </alternativeName>
</protein>
<comment type="function">
    <text evidence="9">Heme-dependent dioxygenase that catalyzes the oxidative cleavage of the L-tryptophan (L-Trp) pyrrole ring and converts L-tryptophan to N-formyl-L-kynurenine. Catalyzes the oxidative cleavage of the indole moiety.</text>
</comment>
<evidence type="ECO:0000313" key="10">
    <source>
        <dbReference type="EMBL" id="MBB5706129.1"/>
    </source>
</evidence>
<gene>
    <name evidence="9" type="primary">kynA</name>
    <name evidence="10" type="ORF">FHR21_001473</name>
</gene>